<dbReference type="Gene3D" id="2.60.120.590">
    <property type="entry name" value="Alpha-ketoglutarate-dependent dioxygenase AlkB-like"/>
    <property type="match status" value="1"/>
</dbReference>
<reference evidence="6" key="1">
    <citation type="journal article" date="2013" name="Science">
        <title>The Amborella genome and the evolution of flowering plants.</title>
        <authorList>
            <consortium name="Amborella Genome Project"/>
        </authorList>
    </citation>
    <scope>NUCLEOTIDE SEQUENCE [LARGE SCALE GENOMIC DNA]</scope>
</reference>
<keyword evidence="2" id="KW-0408">Iron</keyword>
<sequence>MGADVPHGHLFKKRQPQAQVGFLQNAHIQVIKHKEEGQPSNLVAVTILRYFKNKYGTSQGIIRDEDAEPIPHLFKVIIKRLIGWHVLPPTCIPNSCVVDIYDEGDFMPPLIDHHDFVRPLCTLSLLNECSILFGTNLQCVEPGVFEGPMALPLPIGSVLVLNGNSADVAKHCMPVVPSKRISITFKKMDNRRLPFSFVPEPDLQTIQPLPYNTKGSRSRRPQKSRNAYSHRSPQIAMDDDHVEEQRSNFPQGGSHVVNRPRPRPRPRPHRSNP</sequence>
<evidence type="ECO:0000256" key="3">
    <source>
        <dbReference type="SAM" id="MobiDB-lite"/>
    </source>
</evidence>
<comment type="similarity">
    <text evidence="2">Belongs to the iron/ascorbate-dependent oxidoreductase family.</text>
</comment>
<dbReference type="HOGENOM" id="CLU_1020626_0_0_1"/>
<dbReference type="GO" id="GO:0046872">
    <property type="term" value="F:metal ion binding"/>
    <property type="evidence" value="ECO:0007669"/>
    <property type="project" value="UniProtKB-KW"/>
</dbReference>
<accession>W1NSY7</accession>
<dbReference type="eggNOG" id="KOG4176">
    <property type="taxonomic scope" value="Eukaryota"/>
</dbReference>
<evidence type="ECO:0000256" key="2">
    <source>
        <dbReference type="RuleBase" id="RU003682"/>
    </source>
</evidence>
<feature type="domain" description="Fe2OG dioxygenase" evidence="4">
    <location>
        <begin position="92"/>
        <end position="189"/>
    </location>
</feature>
<dbReference type="InterPro" id="IPR005123">
    <property type="entry name" value="Oxoglu/Fe-dep_dioxygenase_dom"/>
</dbReference>
<dbReference type="PANTHER" id="PTHR31447">
    <property type="entry name" value="HYDROXYPROLINE-RICH GLYCOPROTEIN FAMILY PROTEIN-RELATED"/>
    <property type="match status" value="1"/>
</dbReference>
<dbReference type="Gramene" id="ERM98863">
    <property type="protein sequence ID" value="ERM98863"/>
    <property type="gene ID" value="AMTR_s00220p00028550"/>
</dbReference>
<evidence type="ECO:0000313" key="6">
    <source>
        <dbReference type="Proteomes" id="UP000017836"/>
    </source>
</evidence>
<dbReference type="GO" id="GO:0016491">
    <property type="term" value="F:oxidoreductase activity"/>
    <property type="evidence" value="ECO:0007669"/>
    <property type="project" value="UniProtKB-KW"/>
</dbReference>
<dbReference type="GO" id="GO:0003729">
    <property type="term" value="F:mRNA binding"/>
    <property type="evidence" value="ECO:0007669"/>
    <property type="project" value="InterPro"/>
</dbReference>
<comment type="similarity">
    <text evidence="1">Belongs to the alkB family.</text>
</comment>
<proteinExistence type="inferred from homology"/>
<dbReference type="GO" id="GO:0006402">
    <property type="term" value="P:mRNA catabolic process"/>
    <property type="evidence" value="ECO:0007669"/>
    <property type="project" value="InterPro"/>
</dbReference>
<feature type="region of interest" description="Disordered" evidence="3">
    <location>
        <begin position="206"/>
        <end position="273"/>
    </location>
</feature>
<dbReference type="InterPro" id="IPR044842">
    <property type="entry name" value="ALKBH9B/ALKBH10B-like"/>
</dbReference>
<evidence type="ECO:0000313" key="5">
    <source>
        <dbReference type="EMBL" id="ERM98863.1"/>
    </source>
</evidence>
<gene>
    <name evidence="5" type="ORF">AMTR_s00220p00028550</name>
</gene>
<keyword evidence="6" id="KW-1185">Reference proteome</keyword>
<dbReference type="Proteomes" id="UP000017836">
    <property type="component" value="Unassembled WGS sequence"/>
</dbReference>
<evidence type="ECO:0000256" key="1">
    <source>
        <dbReference type="ARBA" id="ARBA00007879"/>
    </source>
</evidence>
<keyword evidence="2" id="KW-0479">Metal-binding</keyword>
<evidence type="ECO:0000259" key="4">
    <source>
        <dbReference type="PROSITE" id="PS51471"/>
    </source>
</evidence>
<organism evidence="5 6">
    <name type="scientific">Amborella trichopoda</name>
    <dbReference type="NCBI Taxonomy" id="13333"/>
    <lineage>
        <taxon>Eukaryota</taxon>
        <taxon>Viridiplantae</taxon>
        <taxon>Streptophyta</taxon>
        <taxon>Embryophyta</taxon>
        <taxon>Tracheophyta</taxon>
        <taxon>Spermatophyta</taxon>
        <taxon>Magnoliopsida</taxon>
        <taxon>Amborellales</taxon>
        <taxon>Amborellaceae</taxon>
        <taxon>Amborella</taxon>
    </lineage>
</organism>
<name>W1NSY7_AMBTC</name>
<protein>
    <recommendedName>
        <fullName evidence="4">Fe2OG dioxygenase domain-containing protein</fullName>
    </recommendedName>
</protein>
<dbReference type="PANTHER" id="PTHR31447:SF1">
    <property type="entry name" value="OS06G0138200 PROTEIN"/>
    <property type="match status" value="1"/>
</dbReference>
<dbReference type="EMBL" id="KI395208">
    <property type="protein sequence ID" value="ERM98863.1"/>
    <property type="molecule type" value="Genomic_DNA"/>
</dbReference>
<feature type="compositionally biased region" description="Basic residues" evidence="3">
    <location>
        <begin position="258"/>
        <end position="273"/>
    </location>
</feature>
<keyword evidence="2" id="KW-0560">Oxidoreductase</keyword>
<dbReference type="PROSITE" id="PS51471">
    <property type="entry name" value="FE2OG_OXY"/>
    <property type="match status" value="1"/>
</dbReference>
<dbReference type="GO" id="GO:0032451">
    <property type="term" value="F:demethylase activity"/>
    <property type="evidence" value="ECO:0007669"/>
    <property type="project" value="InterPro"/>
</dbReference>
<dbReference type="SUPFAM" id="SSF51197">
    <property type="entry name" value="Clavaminate synthase-like"/>
    <property type="match status" value="1"/>
</dbReference>
<dbReference type="InterPro" id="IPR037151">
    <property type="entry name" value="AlkB-like_sf"/>
</dbReference>
<dbReference type="AlphaFoldDB" id="W1NSY7"/>